<dbReference type="GO" id="GO:0008270">
    <property type="term" value="F:zinc ion binding"/>
    <property type="evidence" value="ECO:0007669"/>
    <property type="project" value="UniProtKB-KW"/>
</dbReference>
<dbReference type="GO" id="GO:0005737">
    <property type="term" value="C:cytoplasm"/>
    <property type="evidence" value="ECO:0007669"/>
    <property type="project" value="TreeGrafter"/>
</dbReference>
<dbReference type="SMART" id="SM00184">
    <property type="entry name" value="RING"/>
    <property type="match status" value="1"/>
</dbReference>
<dbReference type="EMBL" id="AJVK01034757">
    <property type="status" value="NOT_ANNOTATED_CDS"/>
    <property type="molecule type" value="Genomic_DNA"/>
</dbReference>
<dbReference type="InterPro" id="IPR001370">
    <property type="entry name" value="BIR_rpt"/>
</dbReference>
<protein>
    <submittedName>
        <fullName evidence="5">Uncharacterized protein</fullName>
    </submittedName>
</protein>
<evidence type="ECO:0000256" key="4">
    <source>
        <dbReference type="ARBA" id="ARBA00022833"/>
    </source>
</evidence>
<dbReference type="PROSITE" id="PS50089">
    <property type="entry name" value="ZF_RING_2"/>
    <property type="match status" value="1"/>
</dbReference>
<dbReference type="FunFam" id="1.10.1170.10:FF:000002">
    <property type="entry name" value="Baculoviral IAP repeat containing 7"/>
    <property type="match status" value="1"/>
</dbReference>
<name>A0A1B0GPU4_PHLPP</name>
<dbReference type="PANTHER" id="PTHR10044:SF139">
    <property type="entry name" value="DEATH-ASSOCIATED INHIBITOR OF APOPTOSIS 2"/>
    <property type="match status" value="1"/>
</dbReference>
<dbReference type="VEuPathDB" id="VectorBase:PPAI008227"/>
<dbReference type="AlphaFoldDB" id="A0A1B0GPU4"/>
<dbReference type="Gene3D" id="1.10.533.10">
    <property type="entry name" value="Death Domain, Fas"/>
    <property type="match status" value="1"/>
</dbReference>
<keyword evidence="6" id="KW-1185">Reference proteome</keyword>
<evidence type="ECO:0000313" key="5">
    <source>
        <dbReference type="EnsemblMetazoa" id="PPAI008227-PA"/>
    </source>
</evidence>
<sequence>MENIENYYQQAARLQTFDYCPHNLTLERTEKCTLARMGFLYRTSTNTIVCIKCQESFAFDTFEATLQHVCGATSQNWDDLNIPIPSPCTTDDENLASETFRLETFLKYPLTPSLLDAERLASSGFYHDKLPDHIKCYACGFGLCYVTKNPFEPSYAIKAHSTFSPQCEPRERDQNHKITNFLNSEGGKYLLDAGYAANSIKSILKKRIANNEGLTVEQITQDILTMRAMAKDEEALINTIENLNIMNPEDSAYDNGALVMDLLNQAQLENENLKEGKLCKICLTEDVAMAFIPCGHFIACETCSRTLQMCPICRKNIERALKIFQ</sequence>
<keyword evidence="4" id="KW-0862">Zinc</keyword>
<keyword evidence="2" id="KW-0479">Metal-binding</keyword>
<evidence type="ECO:0000313" key="6">
    <source>
        <dbReference type="Proteomes" id="UP000092462"/>
    </source>
</evidence>
<keyword evidence="3" id="KW-0863">Zinc-finger</keyword>
<dbReference type="InterPro" id="IPR050784">
    <property type="entry name" value="IAP"/>
</dbReference>
<dbReference type="SUPFAM" id="SSF57924">
    <property type="entry name" value="Inhibitor of apoptosis (IAP) repeat"/>
    <property type="match status" value="2"/>
</dbReference>
<dbReference type="Pfam" id="PF13920">
    <property type="entry name" value="zf-C3HC4_3"/>
    <property type="match status" value="1"/>
</dbReference>
<dbReference type="SMART" id="SM00238">
    <property type="entry name" value="BIR"/>
    <property type="match status" value="1"/>
</dbReference>
<proteinExistence type="inferred from homology"/>
<dbReference type="EnsemblMetazoa" id="PPAI008227-RA">
    <property type="protein sequence ID" value="PPAI008227-PA"/>
    <property type="gene ID" value="PPAI008227"/>
</dbReference>
<dbReference type="Gene3D" id="1.10.1170.10">
    <property type="entry name" value="Inhibitor Of Apoptosis Protein (2mihbC-IAP-1), Chain A"/>
    <property type="match status" value="3"/>
</dbReference>
<dbReference type="GO" id="GO:0005634">
    <property type="term" value="C:nucleus"/>
    <property type="evidence" value="ECO:0007669"/>
    <property type="project" value="TreeGrafter"/>
</dbReference>
<dbReference type="InterPro" id="IPR001841">
    <property type="entry name" value="Znf_RING"/>
</dbReference>
<dbReference type="GO" id="GO:0031398">
    <property type="term" value="P:positive regulation of protein ubiquitination"/>
    <property type="evidence" value="ECO:0007669"/>
    <property type="project" value="TreeGrafter"/>
</dbReference>
<dbReference type="GO" id="GO:0043027">
    <property type="term" value="F:cysteine-type endopeptidase inhibitor activity involved in apoptotic process"/>
    <property type="evidence" value="ECO:0007669"/>
    <property type="project" value="TreeGrafter"/>
</dbReference>
<dbReference type="GO" id="GO:0043066">
    <property type="term" value="P:negative regulation of apoptotic process"/>
    <property type="evidence" value="ECO:0007669"/>
    <property type="project" value="TreeGrafter"/>
</dbReference>
<organism evidence="5 6">
    <name type="scientific">Phlebotomus papatasi</name>
    <name type="common">Sandfly</name>
    <dbReference type="NCBI Taxonomy" id="29031"/>
    <lineage>
        <taxon>Eukaryota</taxon>
        <taxon>Metazoa</taxon>
        <taxon>Ecdysozoa</taxon>
        <taxon>Arthropoda</taxon>
        <taxon>Hexapoda</taxon>
        <taxon>Insecta</taxon>
        <taxon>Pterygota</taxon>
        <taxon>Neoptera</taxon>
        <taxon>Endopterygota</taxon>
        <taxon>Diptera</taxon>
        <taxon>Nematocera</taxon>
        <taxon>Psychodoidea</taxon>
        <taxon>Psychodidae</taxon>
        <taxon>Phlebotomus</taxon>
        <taxon>Phlebotomus</taxon>
    </lineage>
</organism>
<dbReference type="PROSITE" id="PS50143">
    <property type="entry name" value="BIR_REPEAT_2"/>
    <property type="match status" value="1"/>
</dbReference>
<reference evidence="5" key="1">
    <citation type="submission" date="2022-08" db="UniProtKB">
        <authorList>
            <consortium name="EnsemblMetazoa"/>
        </authorList>
    </citation>
    <scope>IDENTIFICATION</scope>
    <source>
        <strain evidence="5">Israel</strain>
    </source>
</reference>
<dbReference type="GO" id="GO:0051726">
    <property type="term" value="P:regulation of cell cycle"/>
    <property type="evidence" value="ECO:0007669"/>
    <property type="project" value="TreeGrafter"/>
</dbReference>
<dbReference type="GO" id="GO:0061630">
    <property type="term" value="F:ubiquitin protein ligase activity"/>
    <property type="evidence" value="ECO:0007669"/>
    <property type="project" value="TreeGrafter"/>
</dbReference>
<dbReference type="VEuPathDB" id="VectorBase:PPAPM1_010456"/>
<evidence type="ECO:0000256" key="3">
    <source>
        <dbReference type="ARBA" id="ARBA00022771"/>
    </source>
</evidence>
<accession>A0A1B0GPU4</accession>
<evidence type="ECO:0000256" key="1">
    <source>
        <dbReference type="ARBA" id="ARBA00006672"/>
    </source>
</evidence>
<dbReference type="Pfam" id="PF00653">
    <property type="entry name" value="BIR"/>
    <property type="match status" value="1"/>
</dbReference>
<dbReference type="InterPro" id="IPR011029">
    <property type="entry name" value="DEATH-like_dom_sf"/>
</dbReference>
<dbReference type="Proteomes" id="UP000092462">
    <property type="component" value="Unassembled WGS sequence"/>
</dbReference>
<comment type="similarity">
    <text evidence="1">Belongs to the IAP family.</text>
</comment>
<dbReference type="PANTHER" id="PTHR10044">
    <property type="entry name" value="INHIBITOR OF APOPTOSIS"/>
    <property type="match status" value="1"/>
</dbReference>
<evidence type="ECO:0000256" key="2">
    <source>
        <dbReference type="ARBA" id="ARBA00022723"/>
    </source>
</evidence>